<dbReference type="GO" id="GO:0000160">
    <property type="term" value="P:phosphorelay signal transduction system"/>
    <property type="evidence" value="ECO:0007669"/>
    <property type="project" value="InterPro"/>
</dbReference>
<feature type="domain" description="Response regulatory" evidence="2">
    <location>
        <begin position="11"/>
        <end position="121"/>
    </location>
</feature>
<gene>
    <name evidence="3" type="ORF">SCH01S_15_00540</name>
</gene>
<reference evidence="3 4" key="1">
    <citation type="submission" date="2015-04" db="EMBL/GenBank/DDBJ databases">
        <title>Whole genome shotgun sequence of Sphingomonas changbaiensis NBRC 104936.</title>
        <authorList>
            <person name="Katano-Makiyama Y."/>
            <person name="Hosoyama A."/>
            <person name="Hashimoto M."/>
            <person name="Noguchi M."/>
            <person name="Tsuchikane K."/>
            <person name="Ohji S."/>
            <person name="Yamazoe A."/>
            <person name="Ichikawa N."/>
            <person name="Kimura A."/>
            <person name="Fujita N."/>
        </authorList>
    </citation>
    <scope>NUCLEOTIDE SEQUENCE [LARGE SCALE GENOMIC DNA]</scope>
    <source>
        <strain evidence="3 4">NBRC 104936</strain>
    </source>
</reference>
<dbReference type="OrthoDB" id="582170at2"/>
<dbReference type="Pfam" id="PF00072">
    <property type="entry name" value="Response_reg"/>
    <property type="match status" value="1"/>
</dbReference>
<dbReference type="Proteomes" id="UP000033202">
    <property type="component" value="Unassembled WGS sequence"/>
</dbReference>
<dbReference type="AlphaFoldDB" id="A0A0E9MLN0"/>
<feature type="modified residue" description="4-aspartylphosphate" evidence="1">
    <location>
        <position position="61"/>
    </location>
</feature>
<dbReference type="InterPro" id="IPR011006">
    <property type="entry name" value="CheY-like_superfamily"/>
</dbReference>
<accession>A0A0E9MLN0</accession>
<dbReference type="SMART" id="SM00448">
    <property type="entry name" value="REC"/>
    <property type="match status" value="1"/>
</dbReference>
<evidence type="ECO:0000259" key="2">
    <source>
        <dbReference type="PROSITE" id="PS50110"/>
    </source>
</evidence>
<name>A0A0E9MLN0_9SPHN</name>
<comment type="caution">
    <text evidence="3">The sequence shown here is derived from an EMBL/GenBank/DDBJ whole genome shotgun (WGS) entry which is preliminary data.</text>
</comment>
<protein>
    <submittedName>
        <fullName evidence="3">Putative two-component response regulator</fullName>
    </submittedName>
</protein>
<proteinExistence type="predicted"/>
<dbReference type="SUPFAM" id="SSF52172">
    <property type="entry name" value="CheY-like"/>
    <property type="match status" value="1"/>
</dbReference>
<dbReference type="STRING" id="1219043.SCH01S_15_00540"/>
<dbReference type="EMBL" id="BBWU01000015">
    <property type="protein sequence ID" value="GAO38429.1"/>
    <property type="molecule type" value="Genomic_DNA"/>
</dbReference>
<dbReference type="PROSITE" id="PS50110">
    <property type="entry name" value="RESPONSE_REGULATORY"/>
    <property type="match status" value="1"/>
</dbReference>
<sequence length="121" mass="13052">MTRSASLRGKRILVVEDDYYLAQDTQDALEQAGAQVIGPFASQRDAMGAADPARIDCALLDINLGGGPSFALAETLEGRRIPFLFVTGYDADVVPEKFRANPRVEKPMRTVDLLAAVEALA</sequence>
<evidence type="ECO:0000313" key="4">
    <source>
        <dbReference type="Proteomes" id="UP000033202"/>
    </source>
</evidence>
<evidence type="ECO:0000313" key="3">
    <source>
        <dbReference type="EMBL" id="GAO38429.1"/>
    </source>
</evidence>
<keyword evidence="1" id="KW-0597">Phosphoprotein</keyword>
<organism evidence="3 4">
    <name type="scientific">Sphingomonas changbaiensis NBRC 104936</name>
    <dbReference type="NCBI Taxonomy" id="1219043"/>
    <lineage>
        <taxon>Bacteria</taxon>
        <taxon>Pseudomonadati</taxon>
        <taxon>Pseudomonadota</taxon>
        <taxon>Alphaproteobacteria</taxon>
        <taxon>Sphingomonadales</taxon>
        <taxon>Sphingomonadaceae</taxon>
        <taxon>Sphingomonas</taxon>
    </lineage>
</organism>
<dbReference type="InterPro" id="IPR001789">
    <property type="entry name" value="Sig_transdc_resp-reg_receiver"/>
</dbReference>
<dbReference type="Gene3D" id="3.40.50.2300">
    <property type="match status" value="1"/>
</dbReference>
<evidence type="ECO:0000256" key="1">
    <source>
        <dbReference type="PROSITE-ProRule" id="PRU00169"/>
    </source>
</evidence>
<keyword evidence="4" id="KW-1185">Reference proteome</keyword>
<dbReference type="RefSeq" id="WP_046347267.1">
    <property type="nucleotide sequence ID" value="NZ_BBWU01000015.1"/>
</dbReference>